<dbReference type="InterPro" id="IPR036388">
    <property type="entry name" value="WH-like_DNA-bd_sf"/>
</dbReference>
<reference evidence="1 2" key="1">
    <citation type="journal article" date="2019" name="Int. J. Syst. Evol. Microbiol.">
        <title>The Global Catalogue of Microorganisms (GCM) 10K type strain sequencing project: providing services to taxonomists for standard genome sequencing and annotation.</title>
        <authorList>
            <consortium name="The Broad Institute Genomics Platform"/>
            <consortium name="The Broad Institute Genome Sequencing Center for Infectious Disease"/>
            <person name="Wu L."/>
            <person name="Ma J."/>
        </authorList>
    </citation>
    <scope>NUCLEOTIDE SEQUENCE [LARGE SCALE GENOMIC DNA]</scope>
    <source>
        <strain evidence="1 2">JCM 17504</strain>
    </source>
</reference>
<dbReference type="SUPFAM" id="SSF46785">
    <property type="entry name" value="Winged helix' DNA-binding domain"/>
    <property type="match status" value="2"/>
</dbReference>
<organism evidence="1 2">
    <name type="scientific">Haladaptatus pallidirubidus</name>
    <dbReference type="NCBI Taxonomy" id="1008152"/>
    <lineage>
        <taxon>Archaea</taxon>
        <taxon>Methanobacteriati</taxon>
        <taxon>Methanobacteriota</taxon>
        <taxon>Stenosarchaea group</taxon>
        <taxon>Halobacteria</taxon>
        <taxon>Halobacteriales</taxon>
        <taxon>Haladaptataceae</taxon>
        <taxon>Haladaptatus</taxon>
    </lineage>
</organism>
<dbReference type="Proteomes" id="UP001501729">
    <property type="component" value="Unassembled WGS sequence"/>
</dbReference>
<dbReference type="InterPro" id="IPR036390">
    <property type="entry name" value="WH_DNA-bd_sf"/>
</dbReference>
<keyword evidence="2" id="KW-1185">Reference proteome</keyword>
<evidence type="ECO:0000313" key="2">
    <source>
        <dbReference type="Proteomes" id="UP001501729"/>
    </source>
</evidence>
<gene>
    <name evidence="1" type="ORF">GCM10025751_19270</name>
</gene>
<proteinExistence type="predicted"/>
<dbReference type="GeneID" id="68612522"/>
<name>A0AAV3UFQ3_9EURY</name>
<dbReference type="AlphaFoldDB" id="A0AAV3UFQ3"/>
<accession>A0AAV3UFQ3</accession>
<evidence type="ECO:0000313" key="1">
    <source>
        <dbReference type="EMBL" id="GAA5048001.1"/>
    </source>
</evidence>
<dbReference type="EMBL" id="BAABKX010000001">
    <property type="protein sequence ID" value="GAA5048001.1"/>
    <property type="molecule type" value="Genomic_DNA"/>
</dbReference>
<dbReference type="RefSeq" id="WP_227776681.1">
    <property type="nucleotide sequence ID" value="NZ_BAABKX010000001.1"/>
</dbReference>
<sequence length="166" mass="18406">MVSVTRLSIDVPRSVDESNLTPAETGILNLLAEGRCTPAYVATQLAVGANTARKTLDGLRKLGLVAKPYRGLYELRLENPENADSSRYRTTETLLIDVPFGDDEFTPSERGVLNLLAEGRAIPAYLAQELDVTQECVKNRLRDLTRLGLVRKVHRGLYELDTNQHA</sequence>
<dbReference type="Gene3D" id="1.10.10.10">
    <property type="entry name" value="Winged helix-like DNA-binding domain superfamily/Winged helix DNA-binding domain"/>
    <property type="match status" value="2"/>
</dbReference>
<protein>
    <submittedName>
        <fullName evidence="1">Uncharacterized protein</fullName>
    </submittedName>
</protein>
<comment type="caution">
    <text evidence="1">The sequence shown here is derived from an EMBL/GenBank/DDBJ whole genome shotgun (WGS) entry which is preliminary data.</text>
</comment>